<dbReference type="GO" id="GO:0016846">
    <property type="term" value="F:carbon-sulfur lyase activity"/>
    <property type="evidence" value="ECO:0007669"/>
    <property type="project" value="InterPro"/>
</dbReference>
<accession>A0A9P8VK56</accession>
<dbReference type="InterPro" id="IPR006913">
    <property type="entry name" value="CENP-V/GFA"/>
</dbReference>
<evidence type="ECO:0000256" key="3">
    <source>
        <dbReference type="ARBA" id="ARBA00022833"/>
    </source>
</evidence>
<dbReference type="Proteomes" id="UP000770015">
    <property type="component" value="Unassembled WGS sequence"/>
</dbReference>
<evidence type="ECO:0000259" key="4">
    <source>
        <dbReference type="PROSITE" id="PS51891"/>
    </source>
</evidence>
<dbReference type="Gene3D" id="2.170.150.70">
    <property type="match status" value="1"/>
</dbReference>
<reference evidence="5" key="1">
    <citation type="journal article" date="2021" name="Nat. Commun.">
        <title>Genetic determinants of endophytism in the Arabidopsis root mycobiome.</title>
        <authorList>
            <person name="Mesny F."/>
            <person name="Miyauchi S."/>
            <person name="Thiergart T."/>
            <person name="Pickel B."/>
            <person name="Atanasova L."/>
            <person name="Karlsson M."/>
            <person name="Huettel B."/>
            <person name="Barry K.W."/>
            <person name="Haridas S."/>
            <person name="Chen C."/>
            <person name="Bauer D."/>
            <person name="Andreopoulos W."/>
            <person name="Pangilinan J."/>
            <person name="LaButti K."/>
            <person name="Riley R."/>
            <person name="Lipzen A."/>
            <person name="Clum A."/>
            <person name="Drula E."/>
            <person name="Henrissat B."/>
            <person name="Kohler A."/>
            <person name="Grigoriev I.V."/>
            <person name="Martin F.M."/>
            <person name="Hacquard S."/>
        </authorList>
    </citation>
    <scope>NUCLEOTIDE SEQUENCE</scope>
    <source>
        <strain evidence="5">MPI-SDFR-AT-0117</strain>
    </source>
</reference>
<comment type="caution">
    <text evidence="5">The sequence shown here is derived from an EMBL/GenBank/DDBJ whole genome shotgun (WGS) entry which is preliminary data.</text>
</comment>
<proteinExistence type="inferred from homology"/>
<dbReference type="PANTHER" id="PTHR28620:SF1">
    <property type="entry name" value="CENP-V_GFA DOMAIN-CONTAINING PROTEIN"/>
    <property type="match status" value="1"/>
</dbReference>
<dbReference type="PROSITE" id="PS51891">
    <property type="entry name" value="CENP_V_GFA"/>
    <property type="match status" value="1"/>
</dbReference>
<dbReference type="EMBL" id="JAGSXJ010000002">
    <property type="protein sequence ID" value="KAH6695768.1"/>
    <property type="molecule type" value="Genomic_DNA"/>
</dbReference>
<comment type="similarity">
    <text evidence="1">Belongs to the Gfa family.</text>
</comment>
<dbReference type="PANTHER" id="PTHR28620">
    <property type="entry name" value="CENTROMERE PROTEIN V"/>
    <property type="match status" value="1"/>
</dbReference>
<dbReference type="OrthoDB" id="2993351at2759"/>
<sequence>MAALIARCYCGDTTVTLPNTPKTASRCNCSFCARAGAVWAYFPAGTLRIEAKSGRNAASTDGTRSHYFCGRCGMHTHGDIPNYGNSTEEQGGRVEKVNLNMVDHLDWTTVTVEDVDGKNLW</sequence>
<organism evidence="5 6">
    <name type="scientific">Plectosphaerella plurivora</name>
    <dbReference type="NCBI Taxonomy" id="936078"/>
    <lineage>
        <taxon>Eukaryota</taxon>
        <taxon>Fungi</taxon>
        <taxon>Dikarya</taxon>
        <taxon>Ascomycota</taxon>
        <taxon>Pezizomycotina</taxon>
        <taxon>Sordariomycetes</taxon>
        <taxon>Hypocreomycetidae</taxon>
        <taxon>Glomerellales</taxon>
        <taxon>Plectosphaerellaceae</taxon>
        <taxon>Plectosphaerella</taxon>
    </lineage>
</organism>
<dbReference type="SUPFAM" id="SSF51316">
    <property type="entry name" value="Mss4-like"/>
    <property type="match status" value="1"/>
</dbReference>
<protein>
    <submittedName>
        <fullName evidence="5">Mss4-like protein</fullName>
    </submittedName>
</protein>
<dbReference type="InterPro" id="IPR011057">
    <property type="entry name" value="Mss4-like_sf"/>
</dbReference>
<keyword evidence="3" id="KW-0862">Zinc</keyword>
<name>A0A9P8VK56_9PEZI</name>
<feature type="domain" description="CENP-V/GFA" evidence="4">
    <location>
        <begin position="4"/>
        <end position="116"/>
    </location>
</feature>
<dbReference type="InterPro" id="IPR052355">
    <property type="entry name" value="CENP-V-like"/>
</dbReference>
<evidence type="ECO:0000313" key="6">
    <source>
        <dbReference type="Proteomes" id="UP000770015"/>
    </source>
</evidence>
<dbReference type="Pfam" id="PF04828">
    <property type="entry name" value="GFA"/>
    <property type="match status" value="1"/>
</dbReference>
<dbReference type="GO" id="GO:0046872">
    <property type="term" value="F:metal ion binding"/>
    <property type="evidence" value="ECO:0007669"/>
    <property type="project" value="UniProtKB-KW"/>
</dbReference>
<keyword evidence="2" id="KW-0479">Metal-binding</keyword>
<evidence type="ECO:0000256" key="1">
    <source>
        <dbReference type="ARBA" id="ARBA00005495"/>
    </source>
</evidence>
<evidence type="ECO:0000313" key="5">
    <source>
        <dbReference type="EMBL" id="KAH6695768.1"/>
    </source>
</evidence>
<evidence type="ECO:0000256" key="2">
    <source>
        <dbReference type="ARBA" id="ARBA00022723"/>
    </source>
</evidence>
<dbReference type="AlphaFoldDB" id="A0A9P8VK56"/>
<gene>
    <name evidence="5" type="ORF">F5X68DRAFT_198894</name>
</gene>
<keyword evidence="6" id="KW-1185">Reference proteome</keyword>